<dbReference type="GO" id="GO:0000340">
    <property type="term" value="F:RNA 7-methylguanosine cap binding"/>
    <property type="evidence" value="ECO:0007669"/>
    <property type="project" value="TreeGrafter"/>
</dbReference>
<dbReference type="STRING" id="7232.A0A484BJZ7"/>
<dbReference type="InterPro" id="IPR023398">
    <property type="entry name" value="TIF_eIF4e-like"/>
</dbReference>
<dbReference type="OrthoDB" id="590761at2759"/>
<dbReference type="InterPro" id="IPR001040">
    <property type="entry name" value="TIF_eIF_4E"/>
</dbReference>
<organism evidence="9 10">
    <name type="scientific">Drosophila navojoa</name>
    <name type="common">Fruit fly</name>
    <dbReference type="NCBI Taxonomy" id="7232"/>
    <lineage>
        <taxon>Eukaryota</taxon>
        <taxon>Metazoa</taxon>
        <taxon>Ecdysozoa</taxon>
        <taxon>Arthropoda</taxon>
        <taxon>Hexapoda</taxon>
        <taxon>Insecta</taxon>
        <taxon>Pterygota</taxon>
        <taxon>Neoptera</taxon>
        <taxon>Endopterygota</taxon>
        <taxon>Diptera</taxon>
        <taxon>Brachycera</taxon>
        <taxon>Muscomorpha</taxon>
        <taxon>Ephydroidea</taxon>
        <taxon>Drosophilidae</taxon>
        <taxon>Drosophila</taxon>
    </lineage>
</organism>
<evidence type="ECO:0000313" key="9">
    <source>
        <dbReference type="EMBL" id="TDG48135.1"/>
    </source>
</evidence>
<evidence type="ECO:0000256" key="1">
    <source>
        <dbReference type="ARBA" id="ARBA00009860"/>
    </source>
</evidence>
<reference evidence="9 10" key="1">
    <citation type="journal article" date="2019" name="J. Hered.">
        <title>An Improved Genome Assembly for Drosophila navojoa, the Basal Species in the mojavensis Cluster.</title>
        <authorList>
            <person name="Vanderlinde T."/>
            <person name="Dupim E.G."/>
            <person name="Nazario-Yepiz N.O."/>
            <person name="Carvalho A.B."/>
        </authorList>
    </citation>
    <scope>NUCLEOTIDE SEQUENCE [LARGE SCALE GENOMIC DNA]</scope>
    <source>
        <strain evidence="9">Navoj_Jal97</strain>
        <tissue evidence="9">Whole organism</tissue>
    </source>
</reference>
<dbReference type="SUPFAM" id="SSF55418">
    <property type="entry name" value="eIF4e-like"/>
    <property type="match status" value="1"/>
</dbReference>
<dbReference type="Pfam" id="PF01652">
    <property type="entry name" value="IF4E"/>
    <property type="match status" value="1"/>
</dbReference>
<evidence type="ECO:0000256" key="5">
    <source>
        <dbReference type="ARBA" id="ARBA00022917"/>
    </source>
</evidence>
<dbReference type="OMA" id="QTEFKMM"/>
<evidence type="ECO:0000256" key="2">
    <source>
        <dbReference type="ARBA" id="ARBA00022540"/>
    </source>
</evidence>
<dbReference type="Proteomes" id="UP000295192">
    <property type="component" value="Unassembled WGS sequence"/>
</dbReference>
<dbReference type="PANTHER" id="PTHR11960:SF8">
    <property type="entry name" value="EUKARYOTIC TRANSLATION INITIATION FACTOR 4E1-RELATED"/>
    <property type="match status" value="1"/>
</dbReference>
<feature type="region of interest" description="Disordered" evidence="8">
    <location>
        <begin position="1"/>
        <end position="47"/>
    </location>
</feature>
<dbReference type="AlphaFoldDB" id="A0A484BJZ7"/>
<dbReference type="GO" id="GO:0006417">
    <property type="term" value="P:regulation of translation"/>
    <property type="evidence" value="ECO:0007669"/>
    <property type="project" value="UniProtKB-KW"/>
</dbReference>
<evidence type="ECO:0000256" key="6">
    <source>
        <dbReference type="ARBA" id="ARBA00032656"/>
    </source>
</evidence>
<sequence>MLDSDNEMQADAISSSSQDLKSYSDGELNKAAQQQLPQQQQQQELQQQQEQELQQQQQQQLVHLPFKHPLEHTWTLWYLENDRSKSWEEMQNEITSFDMVEDFWSLYNHIKPPSELKIGSDYSLFKKGIQPMWEDETNNDGGRWVISIGRCSKLELDKLWLDVLLILIGEAVQHTEEICGAVINLRSKSNKISIWTANGHNETAVMEIGYKLRKLLGLPPHNLQYQMHKDSMSKQGSLVKAAYIL</sequence>
<protein>
    <recommendedName>
        <fullName evidence="6">eIF-4F 25 kDa subunit</fullName>
    </recommendedName>
</protein>
<feature type="compositionally biased region" description="Low complexity" evidence="8">
    <location>
        <begin position="33"/>
        <end position="47"/>
    </location>
</feature>
<keyword evidence="4 7" id="KW-0694">RNA-binding</keyword>
<dbReference type="GO" id="GO:0016281">
    <property type="term" value="C:eukaryotic translation initiation factor 4F complex"/>
    <property type="evidence" value="ECO:0007669"/>
    <property type="project" value="TreeGrafter"/>
</dbReference>
<keyword evidence="3" id="KW-0810">Translation regulation</keyword>
<evidence type="ECO:0000256" key="7">
    <source>
        <dbReference type="RuleBase" id="RU004374"/>
    </source>
</evidence>
<keyword evidence="5 7" id="KW-0648">Protein biosynthesis</keyword>
<evidence type="ECO:0000256" key="4">
    <source>
        <dbReference type="ARBA" id="ARBA00022884"/>
    </source>
</evidence>
<name>A0A484BJZ7_DRONA</name>
<comment type="similarity">
    <text evidence="1 7">Belongs to the eukaryotic initiation factor 4E family.</text>
</comment>
<accession>A0A484BJZ7</accession>
<keyword evidence="10" id="KW-1185">Reference proteome</keyword>
<dbReference type="FunFam" id="3.30.760.10:FF:000010">
    <property type="entry name" value="Eukaryotic translation initiation factor 4E1"/>
    <property type="match status" value="1"/>
</dbReference>
<dbReference type="PROSITE" id="PS00813">
    <property type="entry name" value="IF4E"/>
    <property type="match status" value="1"/>
</dbReference>
<dbReference type="Gene3D" id="3.30.760.10">
    <property type="entry name" value="RNA Cap, Translation Initiation Factor Eif4e"/>
    <property type="match status" value="1"/>
</dbReference>
<dbReference type="GO" id="GO:0003743">
    <property type="term" value="F:translation initiation factor activity"/>
    <property type="evidence" value="ECO:0007669"/>
    <property type="project" value="UniProtKB-KW"/>
</dbReference>
<dbReference type="EMBL" id="LSRL02000036">
    <property type="protein sequence ID" value="TDG48135.1"/>
    <property type="molecule type" value="Genomic_DNA"/>
</dbReference>
<comment type="caution">
    <text evidence="9">The sequence shown here is derived from an EMBL/GenBank/DDBJ whole genome shotgun (WGS) entry which is preliminary data.</text>
</comment>
<keyword evidence="2 7" id="KW-0396">Initiation factor</keyword>
<dbReference type="InterPro" id="IPR019770">
    <property type="entry name" value="TIF_eIF_4E_CS"/>
</dbReference>
<evidence type="ECO:0000256" key="3">
    <source>
        <dbReference type="ARBA" id="ARBA00022845"/>
    </source>
</evidence>
<evidence type="ECO:0000313" key="10">
    <source>
        <dbReference type="Proteomes" id="UP000295192"/>
    </source>
</evidence>
<evidence type="ECO:0000256" key="8">
    <source>
        <dbReference type="SAM" id="MobiDB-lite"/>
    </source>
</evidence>
<proteinExistence type="inferred from homology"/>
<dbReference type="PANTHER" id="PTHR11960">
    <property type="entry name" value="EUKARYOTIC TRANSLATION INITIATION FACTOR 4E RELATED"/>
    <property type="match status" value="1"/>
</dbReference>
<gene>
    <name evidence="9" type="ORF">AWZ03_005552</name>
</gene>